<reference evidence="3 4" key="1">
    <citation type="journal article" date="2016" name="Nat. Commun.">
        <title>Thousands of microbial genomes shed light on interconnected biogeochemical processes in an aquifer system.</title>
        <authorList>
            <person name="Anantharaman K."/>
            <person name="Brown C.T."/>
            <person name="Hug L.A."/>
            <person name="Sharon I."/>
            <person name="Castelle C.J."/>
            <person name="Probst A.J."/>
            <person name="Thomas B.C."/>
            <person name="Singh A."/>
            <person name="Wilkins M.J."/>
            <person name="Karaoz U."/>
            <person name="Brodie E.L."/>
            <person name="Williams K.H."/>
            <person name="Hubbard S.S."/>
            <person name="Banfield J.F."/>
        </authorList>
    </citation>
    <scope>NUCLEOTIDE SEQUENCE [LARGE SCALE GENOMIC DNA]</scope>
</reference>
<feature type="region of interest" description="Disordered" evidence="1">
    <location>
        <begin position="52"/>
        <end position="72"/>
    </location>
</feature>
<keyword evidence="2" id="KW-0472">Membrane</keyword>
<keyword evidence="2" id="KW-0812">Transmembrane</keyword>
<evidence type="ECO:0000256" key="1">
    <source>
        <dbReference type="SAM" id="MobiDB-lite"/>
    </source>
</evidence>
<accession>A0A1G2RGQ3</accession>
<dbReference type="Proteomes" id="UP000177078">
    <property type="component" value="Unassembled WGS sequence"/>
</dbReference>
<sequence>MQIITQGKTNAKYLLIIFVIAVIVGIVTLRIFYLLDVSTEFNPKSTILNKSGDVEVSDEENSKNKQSDRSEINAETDYEISSLTYYLNEIPELTIQEKASSSGNTDWKVYRNEKYGFEFEAPSDWVGEKQERCWPPFCLLIINYANLLSEENFPSGVLRYETDTKEKFTEQKESIEQGIPPRVYTLEYIGDSLWHVEWKFIDIDNKKAIQAVKFDVSGAEYDVVTILYTDNIMIKWRRYLPIEDYPYTKEENLAKAKELSKGVYPNEEIEKIISDYSAMLSTFRFLP</sequence>
<proteinExistence type="predicted"/>
<dbReference type="EMBL" id="MHUC01000008">
    <property type="protein sequence ID" value="OHA71231.1"/>
    <property type="molecule type" value="Genomic_DNA"/>
</dbReference>
<name>A0A1G2RGQ3_9BACT</name>
<gene>
    <name evidence="3" type="ORF">A3F15_00965</name>
</gene>
<evidence type="ECO:0000313" key="3">
    <source>
        <dbReference type="EMBL" id="OHA71231.1"/>
    </source>
</evidence>
<organism evidence="3 4">
    <name type="scientific">Candidatus Wildermuthbacteria bacterium RIFCSPHIGHO2_12_FULL_40_12</name>
    <dbReference type="NCBI Taxonomy" id="1802457"/>
    <lineage>
        <taxon>Bacteria</taxon>
        <taxon>Candidatus Wildermuthiibacteriota</taxon>
    </lineage>
</organism>
<feature type="transmembrane region" description="Helical" evidence="2">
    <location>
        <begin position="12"/>
        <end position="35"/>
    </location>
</feature>
<evidence type="ECO:0000256" key="2">
    <source>
        <dbReference type="SAM" id="Phobius"/>
    </source>
</evidence>
<comment type="caution">
    <text evidence="3">The sequence shown here is derived from an EMBL/GenBank/DDBJ whole genome shotgun (WGS) entry which is preliminary data.</text>
</comment>
<dbReference type="AlphaFoldDB" id="A0A1G2RGQ3"/>
<feature type="compositionally biased region" description="Basic and acidic residues" evidence="1">
    <location>
        <begin position="60"/>
        <end position="72"/>
    </location>
</feature>
<evidence type="ECO:0000313" key="4">
    <source>
        <dbReference type="Proteomes" id="UP000177078"/>
    </source>
</evidence>
<keyword evidence="2" id="KW-1133">Transmembrane helix</keyword>
<protein>
    <submittedName>
        <fullName evidence="3">Uncharacterized protein</fullName>
    </submittedName>
</protein>